<keyword evidence="4" id="KW-1185">Reference proteome</keyword>
<feature type="transmembrane region" description="Helical" evidence="2">
    <location>
        <begin position="126"/>
        <end position="148"/>
    </location>
</feature>
<keyword evidence="2" id="KW-0812">Transmembrane</keyword>
<evidence type="ECO:0000313" key="3">
    <source>
        <dbReference type="EMBL" id="CDI79235.1"/>
    </source>
</evidence>
<protein>
    <recommendedName>
        <fullName evidence="5">Transmembrane protein</fullName>
    </recommendedName>
</protein>
<gene>
    <name evidence="3" type="ORF">EAH_00010240</name>
</gene>
<feature type="transmembrane region" description="Helical" evidence="2">
    <location>
        <begin position="43"/>
        <end position="67"/>
    </location>
</feature>
<evidence type="ECO:0000313" key="4">
    <source>
        <dbReference type="Proteomes" id="UP000018050"/>
    </source>
</evidence>
<evidence type="ECO:0000256" key="2">
    <source>
        <dbReference type="SAM" id="Phobius"/>
    </source>
</evidence>
<organism evidence="3 4">
    <name type="scientific">Eimeria acervulina</name>
    <name type="common">Coccidian parasite</name>
    <dbReference type="NCBI Taxonomy" id="5801"/>
    <lineage>
        <taxon>Eukaryota</taxon>
        <taxon>Sar</taxon>
        <taxon>Alveolata</taxon>
        <taxon>Apicomplexa</taxon>
        <taxon>Conoidasida</taxon>
        <taxon>Coccidia</taxon>
        <taxon>Eucoccidiorida</taxon>
        <taxon>Eimeriorina</taxon>
        <taxon>Eimeriidae</taxon>
        <taxon>Eimeria</taxon>
    </lineage>
</organism>
<dbReference type="AlphaFoldDB" id="U6GGD4"/>
<dbReference type="RefSeq" id="XP_013250619.1">
    <property type="nucleotide sequence ID" value="XM_013395165.1"/>
</dbReference>
<accession>U6GGD4</accession>
<sequence length="605" mass="65865">MEDPASLLKGKDDRPSVALSREYDNLYQLELKYWSVRTLRKTVRYTGCVALTGQLIAALFCFIAAPWADSAEKNRHLRLTGCILLSTFSGSCLFFSIAAVGVAWVTSVKAHVGNALLFASFHLKSLMYSSCACAISAALLKCIGFLFFTIGTQQLIAALAEGALPKGFFAFAGYSHLWWLSPLIAAAVLAAVLLLCHYLELLLAVSRGGYHIFCPPNPHLYSLDDLARDAAQGRPLSLSPSKPRSPPSVAAFAQLFREKLSPRLQGPAMAQQRRTVGGPASAATRPAATDQEALVTERKFNAEPSQQTKASSEGAWLVALWLRGSFFLASLGALCIALSLGLCAMVSDSGAAFHGSRGPAAFDEISNLLLATQRQPMQQVEVSFVTVQQQKPLLGGGAQLARNFLQQQEDALFLENQRLRWQQRSSHLSHVLQAPAENSTGDAFHISSMVDHGAEAISGNSFLHLRRHDGPQKDKAHHQHGMKSAAALLLLALVLLTPIIGTSLAEWIEDIFFAHMVLIKRNPCMIVPPPTLAIHPRTPVLEPAKLTEAAPASADSSDPLLHLTPEKMTHHTPQNFLGLHTQPMQEQQPEQPRKQQTQGEQEQQP</sequence>
<dbReference type="VEuPathDB" id="ToxoDB:EAH_00010240"/>
<feature type="region of interest" description="Disordered" evidence="1">
    <location>
        <begin position="267"/>
        <end position="288"/>
    </location>
</feature>
<proteinExistence type="predicted"/>
<feature type="region of interest" description="Disordered" evidence="1">
    <location>
        <begin position="546"/>
        <end position="605"/>
    </location>
</feature>
<dbReference type="OMA" id="YSSCACA"/>
<evidence type="ECO:0008006" key="5">
    <source>
        <dbReference type="Google" id="ProtNLM"/>
    </source>
</evidence>
<reference evidence="3" key="1">
    <citation type="submission" date="2013-10" db="EMBL/GenBank/DDBJ databases">
        <title>Genomic analysis of the causative agents of coccidiosis in chickens.</title>
        <authorList>
            <person name="Reid A.J."/>
            <person name="Blake D."/>
            <person name="Billington K."/>
            <person name="Browne H."/>
            <person name="Dunn M."/>
            <person name="Hung S."/>
            <person name="Kawahara F."/>
            <person name="Miranda-Saavedra D."/>
            <person name="Mourier T."/>
            <person name="Nagra H."/>
            <person name="Otto T.D."/>
            <person name="Rawlings N."/>
            <person name="Sanchez A."/>
            <person name="Sanders M."/>
            <person name="Subramaniam C."/>
            <person name="Tay Y."/>
            <person name="Dear P."/>
            <person name="Doerig C."/>
            <person name="Gruber A."/>
            <person name="Parkinson J."/>
            <person name="Shirley M."/>
            <person name="Wan K.L."/>
            <person name="Berriman M."/>
            <person name="Tomley F."/>
            <person name="Pain A."/>
        </authorList>
    </citation>
    <scope>NUCLEOTIDE SEQUENCE [LARGE SCALE GENOMIC DNA]</scope>
    <source>
        <strain evidence="3">Houghton</strain>
    </source>
</reference>
<dbReference type="Proteomes" id="UP000018050">
    <property type="component" value="Unassembled WGS sequence"/>
</dbReference>
<dbReference type="EMBL" id="HG670992">
    <property type="protein sequence ID" value="CDI79235.1"/>
    <property type="molecule type" value="Genomic_DNA"/>
</dbReference>
<dbReference type="GeneID" id="25269094"/>
<feature type="transmembrane region" description="Helical" evidence="2">
    <location>
        <begin position="79"/>
        <end position="106"/>
    </location>
</feature>
<keyword evidence="2" id="KW-1133">Transmembrane helix</keyword>
<name>U6GGD4_EIMAC</name>
<reference evidence="3" key="2">
    <citation type="submission" date="2013-10" db="EMBL/GenBank/DDBJ databases">
        <authorList>
            <person name="Aslett M."/>
        </authorList>
    </citation>
    <scope>NUCLEOTIDE SEQUENCE [LARGE SCALE GENOMIC DNA]</scope>
    <source>
        <strain evidence="3">Houghton</strain>
    </source>
</reference>
<feature type="transmembrane region" description="Helical" evidence="2">
    <location>
        <begin position="485"/>
        <end position="508"/>
    </location>
</feature>
<evidence type="ECO:0000256" key="1">
    <source>
        <dbReference type="SAM" id="MobiDB-lite"/>
    </source>
</evidence>
<feature type="compositionally biased region" description="Low complexity" evidence="1">
    <location>
        <begin position="581"/>
        <end position="605"/>
    </location>
</feature>
<feature type="compositionally biased region" description="Low complexity" evidence="1">
    <location>
        <begin position="549"/>
        <end position="559"/>
    </location>
</feature>
<keyword evidence="2" id="KW-0472">Membrane</keyword>
<dbReference type="OrthoDB" id="346884at2759"/>
<feature type="transmembrane region" description="Helical" evidence="2">
    <location>
        <begin position="183"/>
        <end position="203"/>
    </location>
</feature>